<dbReference type="RefSeq" id="WP_305933378.1">
    <property type="nucleotide sequence ID" value="NZ_JAVAIM010000001.1"/>
</dbReference>
<dbReference type="SUPFAM" id="SSF50685">
    <property type="entry name" value="Barwin-like endoglucanases"/>
    <property type="match status" value="1"/>
</dbReference>
<evidence type="ECO:0000256" key="5">
    <source>
        <dbReference type="ARBA" id="ARBA00030918"/>
    </source>
</evidence>
<dbReference type="PROSITE" id="PS51257">
    <property type="entry name" value="PROKAR_LIPOPROTEIN"/>
    <property type="match status" value="1"/>
</dbReference>
<feature type="signal peptide" evidence="6">
    <location>
        <begin position="1"/>
        <end position="19"/>
    </location>
</feature>
<evidence type="ECO:0000256" key="3">
    <source>
        <dbReference type="ARBA" id="ARBA00023239"/>
    </source>
</evidence>
<dbReference type="SMART" id="SM00925">
    <property type="entry name" value="MltA"/>
    <property type="match status" value="1"/>
</dbReference>
<organism evidence="8 9">
    <name type="scientific">Qipengyuania profundimaris</name>
    <dbReference type="NCBI Taxonomy" id="3067652"/>
    <lineage>
        <taxon>Bacteria</taxon>
        <taxon>Pseudomonadati</taxon>
        <taxon>Pseudomonadota</taxon>
        <taxon>Alphaproteobacteria</taxon>
        <taxon>Sphingomonadales</taxon>
        <taxon>Erythrobacteraceae</taxon>
        <taxon>Qipengyuania</taxon>
    </lineage>
</organism>
<dbReference type="EMBL" id="JAVAIM010000001">
    <property type="protein sequence ID" value="MDP4576165.1"/>
    <property type="molecule type" value="Genomic_DNA"/>
</dbReference>
<dbReference type="InterPro" id="IPR010611">
    <property type="entry name" value="3D_dom"/>
</dbReference>
<evidence type="ECO:0000256" key="1">
    <source>
        <dbReference type="ARBA" id="ARBA00001420"/>
    </source>
</evidence>
<comment type="catalytic activity">
    <reaction evidence="1">
        <text>Exolytic cleavage of the (1-&gt;4)-beta-glycosidic linkage between N-acetylmuramic acid (MurNAc) and N-acetylglucosamine (GlcNAc) residues in peptidoglycan, from either the reducing or the non-reducing ends of the peptidoglycan chains, with concomitant formation of a 1,6-anhydrobond in the MurNAc residue.</text>
        <dbReference type="EC" id="4.2.2.n1"/>
    </reaction>
</comment>
<gene>
    <name evidence="8" type="ORF">Q9K02_13565</name>
</gene>
<feature type="chain" id="PRO_5046981956" description="peptidoglycan lytic exotransglycosylase" evidence="6">
    <location>
        <begin position="20"/>
        <end position="395"/>
    </location>
</feature>
<keyword evidence="4" id="KW-0961">Cell wall biogenesis/degradation</keyword>
<feature type="domain" description="Lytic transglycosylase MltA" evidence="7">
    <location>
        <begin position="132"/>
        <end position="295"/>
    </location>
</feature>
<evidence type="ECO:0000313" key="9">
    <source>
        <dbReference type="Proteomes" id="UP001240639"/>
    </source>
</evidence>
<evidence type="ECO:0000256" key="6">
    <source>
        <dbReference type="SAM" id="SignalP"/>
    </source>
</evidence>
<name>A0ABT9HSN5_9SPHN</name>
<keyword evidence="3" id="KW-0456">Lyase</keyword>
<keyword evidence="9" id="KW-1185">Reference proteome</keyword>
<comment type="caution">
    <text evidence="8">The sequence shown here is derived from an EMBL/GenBank/DDBJ whole genome shotgun (WGS) entry which is preliminary data.</text>
</comment>
<keyword evidence="6" id="KW-0732">Signal</keyword>
<evidence type="ECO:0000256" key="4">
    <source>
        <dbReference type="ARBA" id="ARBA00023316"/>
    </source>
</evidence>
<dbReference type="Proteomes" id="UP001240639">
    <property type="component" value="Unassembled WGS sequence"/>
</dbReference>
<dbReference type="Pfam" id="PF06725">
    <property type="entry name" value="3D"/>
    <property type="match status" value="1"/>
</dbReference>
<dbReference type="EC" id="4.2.2.n1" evidence="2"/>
<reference evidence="8 9" key="1">
    <citation type="submission" date="2023-08" db="EMBL/GenBank/DDBJ databases">
        <title>genomic of G39.</title>
        <authorList>
            <person name="Wang Y."/>
        </authorList>
    </citation>
    <scope>NUCLEOTIDE SEQUENCE [LARGE SCALE GENOMIC DNA]</scope>
    <source>
        <strain evidence="8 9">G39</strain>
    </source>
</reference>
<sequence>MRGWTILAASALLSACVSVVPSSSPTVRPAPTPPGAVTSAALAGIQRGPEIAGLGFSGSDASGALAGFRESCPKLLARTDQSGLTQREDWRPACEAATGWPLGDASRFFSSYFEPVRIGDGAAFATGYFEPEIRGSRTRAPGYDVPVYKMPPELERAWPDDMPESERTGRPPLGRYDASGKFVPFYERSEIVAGALANRGLEIAWAADPVEFFFLQIQGSGLLRLPDGSLMRIGYAGQNGREYVGIGGVMRERGLLGDGPGKYSGSMQGIMQYIRENPAEGEALMNLNKSWIFFRELDTDGPLGALEVPVRGQSSVAVDPKFVPLGAPVFLDLDRNEADGLWIAQDTGGAIKGANRFDTFWGNGEQARRIAGGMSGRGQAIVLLPRGTTARLQNR</sequence>
<accession>A0ABT9HSN5</accession>
<dbReference type="InterPro" id="IPR005300">
    <property type="entry name" value="MltA_B"/>
</dbReference>
<dbReference type="Gene3D" id="2.40.240.50">
    <property type="entry name" value="Barwin-like endoglucanases"/>
    <property type="match status" value="1"/>
</dbReference>
<evidence type="ECO:0000259" key="7">
    <source>
        <dbReference type="SMART" id="SM00925"/>
    </source>
</evidence>
<dbReference type="PANTHER" id="PTHR30124">
    <property type="entry name" value="MEMBRANE-BOUND LYTIC MUREIN TRANSGLYCOSYLASE A"/>
    <property type="match status" value="1"/>
</dbReference>
<dbReference type="Pfam" id="PF03562">
    <property type="entry name" value="MltA"/>
    <property type="match status" value="1"/>
</dbReference>
<evidence type="ECO:0000256" key="2">
    <source>
        <dbReference type="ARBA" id="ARBA00012587"/>
    </source>
</evidence>
<dbReference type="InterPro" id="IPR036908">
    <property type="entry name" value="RlpA-like_sf"/>
</dbReference>
<dbReference type="Gene3D" id="2.40.40.10">
    <property type="entry name" value="RlpA-like domain"/>
    <property type="match status" value="1"/>
</dbReference>
<dbReference type="CDD" id="cd14485">
    <property type="entry name" value="mltA_like_LT_A"/>
    <property type="match status" value="1"/>
</dbReference>
<dbReference type="CDD" id="cd14668">
    <property type="entry name" value="mlta_B"/>
    <property type="match status" value="1"/>
</dbReference>
<protein>
    <recommendedName>
        <fullName evidence="2">peptidoglycan lytic exotransglycosylase</fullName>
        <ecNumber evidence="2">4.2.2.n1</ecNumber>
    </recommendedName>
    <alternativeName>
        <fullName evidence="5">Murein hydrolase A</fullName>
    </alternativeName>
</protein>
<dbReference type="InterPro" id="IPR026044">
    <property type="entry name" value="MltA"/>
</dbReference>
<evidence type="ECO:0000313" key="8">
    <source>
        <dbReference type="EMBL" id="MDP4576165.1"/>
    </source>
</evidence>
<dbReference type="PANTHER" id="PTHR30124:SF0">
    <property type="entry name" value="MEMBRANE-BOUND LYTIC MUREIN TRANSGLYCOSYLASE A"/>
    <property type="match status" value="1"/>
</dbReference>
<dbReference type="PIRSF" id="PIRSF019422">
    <property type="entry name" value="MltA"/>
    <property type="match status" value="1"/>
</dbReference>
<proteinExistence type="predicted"/>